<sequence>MARAIIKLPKDRQYHYINPRTRTVISLVDVVLPEGPIVIKRCNPSKGESFSTASDLTISTQMLWRVANALSSQQPVNLDRVLGASYNTRSALEALIAHTPQFYTCYPGRIEVQNSSTQVKRGHKHIIWVPDKPHEDNKIVEIESKVVISEVPTKEVVYESLEFPELPPGEEIEVKRRHTQIQIALLKIGKSLDFKTWIANNDKGIIYQGKRLVEHDGVIEDLSREALMGLYPKAARAGLLIDCIWFKGDKLIPAVMEVEHTTGITSGLDRMKNFFDQLPELAQTRWVIVAPDEDRERVIKEARKQSYAAMNVRFLSYSSVEELYSLCQRRNFSELPVSFIESFMERCL</sequence>
<evidence type="ECO:0000313" key="2">
    <source>
        <dbReference type="Proteomes" id="UP000434052"/>
    </source>
</evidence>
<organism evidence="1 2">
    <name type="scientific">Oceanidesulfovibrio marinus</name>
    <dbReference type="NCBI Taxonomy" id="370038"/>
    <lineage>
        <taxon>Bacteria</taxon>
        <taxon>Pseudomonadati</taxon>
        <taxon>Thermodesulfobacteriota</taxon>
        <taxon>Desulfovibrionia</taxon>
        <taxon>Desulfovibrionales</taxon>
        <taxon>Desulfovibrionaceae</taxon>
        <taxon>Oceanidesulfovibrio</taxon>
    </lineage>
</organism>
<keyword evidence="1" id="KW-0540">Nuclease</keyword>
<proteinExistence type="predicted"/>
<dbReference type="Proteomes" id="UP000434052">
    <property type="component" value="Unassembled WGS sequence"/>
</dbReference>
<name>A0A6P1ZG88_9BACT</name>
<protein>
    <submittedName>
        <fullName evidence="1">Restriction endonuclease</fullName>
    </submittedName>
</protein>
<dbReference type="AlphaFoldDB" id="A0A6P1ZG88"/>
<keyword evidence="1" id="KW-0255">Endonuclease</keyword>
<comment type="caution">
    <text evidence="1">The sequence shown here is derived from an EMBL/GenBank/DDBJ whole genome shotgun (WGS) entry which is preliminary data.</text>
</comment>
<dbReference type="OrthoDB" id="6807706at2"/>
<dbReference type="GO" id="GO:0004519">
    <property type="term" value="F:endonuclease activity"/>
    <property type="evidence" value="ECO:0007669"/>
    <property type="project" value="UniProtKB-KW"/>
</dbReference>
<reference evidence="1 2" key="1">
    <citation type="submission" date="2018-06" db="EMBL/GenBank/DDBJ databases">
        <title>Complete genome of Desulfovibrio marinus P48SEP.</title>
        <authorList>
            <person name="Crispim J.S."/>
            <person name="Vidigal P.M.P."/>
            <person name="Silva L.C.F."/>
            <person name="Araujo L.C."/>
            <person name="Laguardia C.N."/>
            <person name="Dias R.S."/>
            <person name="Sousa M.P."/>
            <person name="Paula S.O."/>
            <person name="Silva C."/>
        </authorList>
    </citation>
    <scope>NUCLEOTIDE SEQUENCE [LARGE SCALE GENOMIC DNA]</scope>
    <source>
        <strain evidence="1 2">P48SEP</strain>
    </source>
</reference>
<keyword evidence="1" id="KW-0378">Hydrolase</keyword>
<gene>
    <name evidence="1" type="ORF">DQK91_10640</name>
</gene>
<dbReference type="EMBL" id="QMIF01000006">
    <property type="protein sequence ID" value="TVM33821.1"/>
    <property type="molecule type" value="Genomic_DNA"/>
</dbReference>
<evidence type="ECO:0000313" key="1">
    <source>
        <dbReference type="EMBL" id="TVM33821.1"/>
    </source>
</evidence>
<accession>A0A6P1ZG88</accession>